<feature type="compositionally biased region" description="Low complexity" evidence="8">
    <location>
        <begin position="30"/>
        <end position="42"/>
    </location>
</feature>
<keyword evidence="5 7" id="KW-0175">Coiled coil</keyword>
<dbReference type="InterPro" id="IPR019394">
    <property type="entry name" value="TEX28/TMCC"/>
</dbReference>
<keyword evidence="3 9" id="KW-0812">Transmembrane</keyword>
<feature type="transmembrane region" description="Helical" evidence="9">
    <location>
        <begin position="613"/>
        <end position="632"/>
    </location>
</feature>
<evidence type="ECO:0008006" key="12">
    <source>
        <dbReference type="Google" id="ProtNLM"/>
    </source>
</evidence>
<feature type="region of interest" description="Disordered" evidence="8">
    <location>
        <begin position="24"/>
        <end position="81"/>
    </location>
</feature>
<feature type="compositionally biased region" description="Low complexity" evidence="8">
    <location>
        <begin position="64"/>
        <end position="78"/>
    </location>
</feature>
<dbReference type="EMBL" id="JAZGQO010000018">
    <property type="protein sequence ID" value="KAK6167325.1"/>
    <property type="molecule type" value="Genomic_DNA"/>
</dbReference>
<protein>
    <recommendedName>
        <fullName evidence="12">Transmembrane and coiled-coil domains protein 1</fullName>
    </recommendedName>
</protein>
<evidence type="ECO:0000256" key="8">
    <source>
        <dbReference type="SAM" id="MobiDB-lite"/>
    </source>
</evidence>
<comment type="similarity">
    <text evidence="2">Belongs to the TEX28 family.</text>
</comment>
<evidence type="ECO:0000256" key="9">
    <source>
        <dbReference type="SAM" id="Phobius"/>
    </source>
</evidence>
<evidence type="ECO:0000256" key="5">
    <source>
        <dbReference type="ARBA" id="ARBA00023054"/>
    </source>
</evidence>
<evidence type="ECO:0000256" key="3">
    <source>
        <dbReference type="ARBA" id="ARBA00022692"/>
    </source>
</evidence>
<dbReference type="PANTHER" id="PTHR17613">
    <property type="entry name" value="CEREBRAL PROTEIN-11-RELATED"/>
    <property type="match status" value="1"/>
</dbReference>
<evidence type="ECO:0000256" key="2">
    <source>
        <dbReference type="ARBA" id="ARBA00008108"/>
    </source>
</evidence>
<evidence type="ECO:0000256" key="7">
    <source>
        <dbReference type="SAM" id="Coils"/>
    </source>
</evidence>
<evidence type="ECO:0000313" key="11">
    <source>
        <dbReference type="Proteomes" id="UP001347796"/>
    </source>
</evidence>
<comment type="caution">
    <text evidence="10">The sequence shown here is derived from an EMBL/GenBank/DDBJ whole genome shotgun (WGS) entry which is preliminary data.</text>
</comment>
<dbReference type="PANTHER" id="PTHR17613:SF14">
    <property type="entry name" value="DEMENTIN, ISOFORM H"/>
    <property type="match status" value="1"/>
</dbReference>
<organism evidence="10 11">
    <name type="scientific">Patella caerulea</name>
    <name type="common">Rayed Mediterranean limpet</name>
    <dbReference type="NCBI Taxonomy" id="87958"/>
    <lineage>
        <taxon>Eukaryota</taxon>
        <taxon>Metazoa</taxon>
        <taxon>Spiralia</taxon>
        <taxon>Lophotrochozoa</taxon>
        <taxon>Mollusca</taxon>
        <taxon>Gastropoda</taxon>
        <taxon>Patellogastropoda</taxon>
        <taxon>Patelloidea</taxon>
        <taxon>Patellidae</taxon>
        <taxon>Patella</taxon>
    </lineage>
</organism>
<keyword evidence="6 9" id="KW-0472">Membrane</keyword>
<feature type="coiled-coil region" evidence="7">
    <location>
        <begin position="298"/>
        <end position="325"/>
    </location>
</feature>
<dbReference type="GO" id="GO:0016020">
    <property type="term" value="C:membrane"/>
    <property type="evidence" value="ECO:0007669"/>
    <property type="project" value="UniProtKB-SubCell"/>
</dbReference>
<dbReference type="GO" id="GO:0012505">
    <property type="term" value="C:endomembrane system"/>
    <property type="evidence" value="ECO:0007669"/>
    <property type="project" value="TreeGrafter"/>
</dbReference>
<dbReference type="AlphaFoldDB" id="A0AAN8IWL1"/>
<name>A0AAN8IWL1_PATCE</name>
<feature type="compositionally biased region" description="Basic and acidic residues" evidence="8">
    <location>
        <begin position="385"/>
        <end position="394"/>
    </location>
</feature>
<feature type="region of interest" description="Disordered" evidence="8">
    <location>
        <begin position="140"/>
        <end position="199"/>
    </location>
</feature>
<feature type="transmembrane region" description="Helical" evidence="9">
    <location>
        <begin position="583"/>
        <end position="606"/>
    </location>
</feature>
<feature type="compositionally biased region" description="Polar residues" evidence="8">
    <location>
        <begin position="414"/>
        <end position="435"/>
    </location>
</feature>
<evidence type="ECO:0000256" key="6">
    <source>
        <dbReference type="ARBA" id="ARBA00023136"/>
    </source>
</evidence>
<feature type="region of interest" description="Disordered" evidence="8">
    <location>
        <begin position="385"/>
        <end position="435"/>
    </location>
</feature>
<evidence type="ECO:0000256" key="1">
    <source>
        <dbReference type="ARBA" id="ARBA00004370"/>
    </source>
</evidence>
<comment type="subcellular location">
    <subcellularLocation>
        <location evidence="1">Membrane</location>
    </subcellularLocation>
</comment>
<gene>
    <name evidence="10" type="ORF">SNE40_021384</name>
</gene>
<accession>A0AAN8IWL1</accession>
<proteinExistence type="inferred from homology"/>
<sequence length="652" mass="72942">MVKMKVKNSLDGLDAWYDEKVRRNSTPDCLLRNRSSNGRLSSPGQGHGEEGSAGTTGYSHSAVDLSDPKTPTPSTSTDQPLFLQVPDPYYYNHVVQRRRQSFDVSADSTRSARGGFAVRVNTPTIIMEKWIAGRRASLPVVRKKSDSSKIPSLKPFRSKAAKSPNLPKKPTSSLDNVKIRTGSGTLHPPDDGPQSAYSTEDLDTVCSHCSDSKVDGMTRENGTSLEAAIDDVDDCHTTDADKTKAAIGYIQSKINKTKDMIKQEQSVKESNVNEYLRLATSADKQQAQRIKTVFEKRNQKSAQSIIQMQKKLENLQKKQDDIEQHGVTSHKQAKEMLRDVGQGLKGVVDSVKGAKESIVAKPKEFAHLIKNKFGSEGNINQIKMEDNGENKDQNKSGGTLPASFKYEDNEDDNSSITSGSGFGAQSSPHSTSQNITQTSPLAQTLIEPILHDISDVREEGKKTQDTIQRIIEDFEAYRNSAQADISMLRHLLDEEKYKIERMEDQMNDLTELHQNEITNLKQDITSMEEKIEYRLEERTSDLSDLVDNCQTRIQRMEQQQQQQQILSMEMVENVTFRTILTKLINVVLALVAVILVFVSTAANLLSPFLTTRLRIISTIVIIFALTLIGQNYDSIGVLPAYFWDKLKNILPW</sequence>
<evidence type="ECO:0000313" key="10">
    <source>
        <dbReference type="EMBL" id="KAK6167325.1"/>
    </source>
</evidence>
<dbReference type="Pfam" id="PF10267">
    <property type="entry name" value="Tmemb_cc2"/>
    <property type="match status" value="1"/>
</dbReference>
<keyword evidence="11" id="KW-1185">Reference proteome</keyword>
<keyword evidence="4 9" id="KW-1133">Transmembrane helix</keyword>
<reference evidence="10 11" key="1">
    <citation type="submission" date="2024-01" db="EMBL/GenBank/DDBJ databases">
        <title>The genome of the rayed Mediterranean limpet Patella caerulea (Linnaeus, 1758).</title>
        <authorList>
            <person name="Anh-Thu Weber A."/>
            <person name="Halstead-Nussloch G."/>
        </authorList>
    </citation>
    <scope>NUCLEOTIDE SEQUENCE [LARGE SCALE GENOMIC DNA]</scope>
    <source>
        <strain evidence="10">AATW-2023a</strain>
        <tissue evidence="10">Whole specimen</tissue>
    </source>
</reference>
<dbReference type="Proteomes" id="UP001347796">
    <property type="component" value="Unassembled WGS sequence"/>
</dbReference>
<feature type="coiled-coil region" evidence="7">
    <location>
        <begin position="485"/>
        <end position="566"/>
    </location>
</feature>
<evidence type="ECO:0000256" key="4">
    <source>
        <dbReference type="ARBA" id="ARBA00022989"/>
    </source>
</evidence>